<keyword evidence="2" id="KW-0677">Repeat</keyword>
<protein>
    <recommendedName>
        <fullName evidence="6">TOG domain-containing protein</fullName>
    </recommendedName>
</protein>
<evidence type="ECO:0000256" key="1">
    <source>
        <dbReference type="ARBA" id="ARBA00007366"/>
    </source>
</evidence>
<feature type="domain" description="TOG" evidence="6">
    <location>
        <begin position="888"/>
        <end position="1122"/>
    </location>
</feature>
<feature type="repeat" description="HEAT" evidence="3">
    <location>
        <begin position="1182"/>
        <end position="1220"/>
    </location>
</feature>
<proteinExistence type="inferred from homology"/>
<dbReference type="Pfam" id="PF24984">
    <property type="entry name" value="HEAT_EF3_GNC1"/>
    <property type="match status" value="1"/>
</dbReference>
<dbReference type="Proteomes" id="UP000218231">
    <property type="component" value="Unassembled WGS sequence"/>
</dbReference>
<dbReference type="SMART" id="SM01349">
    <property type="entry name" value="TOG"/>
    <property type="match status" value="1"/>
</dbReference>
<dbReference type="Gene3D" id="1.25.10.10">
    <property type="entry name" value="Leucine-rich Repeat Variant"/>
    <property type="match status" value="7"/>
</dbReference>
<dbReference type="InterPro" id="IPR021133">
    <property type="entry name" value="HEAT_type_2"/>
</dbReference>
<dbReference type="PANTHER" id="PTHR23346">
    <property type="entry name" value="TRANSLATIONAL ACTIVATOR GCN1-RELATED"/>
    <property type="match status" value="1"/>
</dbReference>
<dbReference type="Pfam" id="PF24987">
    <property type="entry name" value="HEAT_EF3_N"/>
    <property type="match status" value="2"/>
</dbReference>
<feature type="coiled-coil region" evidence="4">
    <location>
        <begin position="317"/>
        <end position="379"/>
    </location>
</feature>
<dbReference type="PANTHER" id="PTHR23346:SF7">
    <property type="entry name" value="STALLED RIBOSOME SENSOR GCN1"/>
    <property type="match status" value="1"/>
</dbReference>
<comment type="caution">
    <text evidence="7">The sequence shown here is derived from an EMBL/GenBank/DDBJ whole genome shotgun (WGS) entry which is preliminary data.</text>
</comment>
<dbReference type="GO" id="GO:0019887">
    <property type="term" value="F:protein kinase regulator activity"/>
    <property type="evidence" value="ECO:0007669"/>
    <property type="project" value="TreeGrafter"/>
</dbReference>
<evidence type="ECO:0000259" key="6">
    <source>
        <dbReference type="SMART" id="SM01349"/>
    </source>
</evidence>
<evidence type="ECO:0000313" key="8">
    <source>
        <dbReference type="Proteomes" id="UP000218231"/>
    </source>
</evidence>
<evidence type="ECO:0000256" key="3">
    <source>
        <dbReference type="PROSITE-ProRule" id="PRU00103"/>
    </source>
</evidence>
<dbReference type="EMBL" id="LIAE01007269">
    <property type="protein sequence ID" value="PAV80472.1"/>
    <property type="molecule type" value="Genomic_DNA"/>
</dbReference>
<keyword evidence="4" id="KW-0175">Coiled coil</keyword>
<dbReference type="PROSITE" id="PS50077">
    <property type="entry name" value="HEAT_REPEAT"/>
    <property type="match status" value="4"/>
</dbReference>
<dbReference type="STRING" id="2018661.A0A2A2L2R6"/>
<keyword evidence="8" id="KW-1185">Reference proteome</keyword>
<dbReference type="InterPro" id="IPR011989">
    <property type="entry name" value="ARM-like"/>
</dbReference>
<dbReference type="InterPro" id="IPR034085">
    <property type="entry name" value="TOG"/>
</dbReference>
<dbReference type="GO" id="GO:0006417">
    <property type="term" value="P:regulation of translation"/>
    <property type="evidence" value="ECO:0007669"/>
    <property type="project" value="TreeGrafter"/>
</dbReference>
<dbReference type="GO" id="GO:0000226">
    <property type="term" value="P:microtubule cytoskeleton organization"/>
    <property type="evidence" value="ECO:0007669"/>
    <property type="project" value="UniProtKB-ARBA"/>
</dbReference>
<evidence type="ECO:0000256" key="4">
    <source>
        <dbReference type="SAM" id="Coils"/>
    </source>
</evidence>
<sequence length="2195" mass="244459">MDAAQKAAADWVSTNLANLKKLAPNTENYTKEWNKTAKSEIIFTPKSLMALRSQDADLWIDLVELFILQRPTAGKPAFDSWPPSATKALVLLLFWPKSETRQKAVKLLGKIVDKLGAAFAVDISDAIFTRAMKGTIDMALRKAAQRELGLDSKAAWNVPGEWYLETLTLLQTTKLKDKDFTPFASNTLLLASMPRLVERDGEVWTRWYEAKSEDGFKPDDAFIDRLLDKVLSCEFSDAKVESLKILFKLDIHNLKDKLWTRVEESLENIDINRYARITEEQVSVYKMPEGELYNKAVLKFDEKAELAHRVGNKKMSDKDKKILLELMQDEKKKLEKENKLTSLQQELKDKELAKEKTIRDEMQTLYQDAQKRLNEATSLVKADPQGAFTKSHLLYDVSIPLLQNYLISEEAARLLLAFRDVAFPESDDSLGELVGKSALRVLESHWMPKSEEKNENKENGANGENGDLKGSSEEGIEELLKKTFSLLNERAFVMEIDDDDEIEFEEDEIVGAPQLTFLLPLIRKILENEKFAEQTKADVSQLMQNALHKQFFRDKSVLRLPLTLYGDLLLEQYANTESNVILQALKNLVILVNDSESVDEEVIELIQAIIEYLKNENANIRENIIKVLSPPHLIRRLADKPTDREFVLSLLVRLNIARFDDAEGTANEAINLWLSSELSDPTEEIGEKLVEECVSPIRFVRESAARALDDLVQLYPQQIETYLNLLEKTYSDLYEMRGAKFDSVGRMLKEAVDEWEMRSGVGTALGYLAEQVEAPMAEKLVKIVVPRGIVDRNVECRTLMTEAAVETIKRRGTAILDSILPFLESLQEKTSPDAKDDNMRQGLVVLLGTLARYIPNQEKIESIVFRLVGTLSTPSQPVQESVCQCLAPLAKLINEKTAKEIVVNLMGVLLEGKSYADRRGAAYGIGGFIKGLGTLAMQDYDMLAIIEKNLSDKSSQVHRQGGLLALEILCSSIGRLFEPYIIYVLPSLLNCFSDSDEKVRENAHMTANAMMASLSTYGTRLVLPNLLEMLDNDSWRAKCSATELLGSVAHMAPQQLSASLPSIVPKLIEVLADSSAKVQRSGEKAMQQIADVVRNPEIIGITKQLMAGLIDPVNKTNYSLQAVLNTKFIHYIDSPSLALLMPVVRRAFEDRNSDTRRIAAQIIANIYSLTDPMDTEPYLNTLVPGIQKSLLDPVPEIRAVSARALGAIIAKSSPQVTQHLQQKIIPWLKEKLICPQSTVDRSGAAQGLCEVLAGCGKEQLDYVMPEIITATESTEVSPETRDGYILMYIYLPMTFKDQFIPYLPKVVPPILKALADENEYVRASALKAGQRLIMQYMVHAKKLLLPELQSALMDNNWRIRHAAVTLIGDFLFNITGITGKSTTATADEDDTMGMEQAGKVIVRALGQATRDKVVAGLYLARSDVALVVRQAASHVWKIVVSNTPRTLREIIKDLFGMIVDSLVSSCEERQQSGARCLGELVKKMGDKVINEILPILEVNQQSEDPAKRIGVAVALYEIIANMSKDVLNHYLPQLVPAIRCSISDEDEDVREAAADTFSKLYLSVGHEALDSIIMPLLERLTPDEDYVLDGLCEVMKQNSKSMLPYLLPKLTKPPVNVHALCKLASVAGDSLARQLPKVLDALLASSKENSEDDPMIEPCEEVVLSVTDDDGVPVLIEYLIKKAHAKNIPAIVLLQKYIEKCPTDLTDFVVELLPSLLALYGGQYEPASVDHAVLAAIALTQKVDMRDAAWDVLHPMKKAINMLISQAKGRVIPGFQHPKGLNPLMGILRDTILSGGPELKQLAGETLSSIIVQTSDTALVPHIVNVTGTLIRVIGDRFPPDVKLSLLECLSRMLDKVDDKMKPFLAPMQTTFLKAIEEQTSRPVRLAAGGALSRLAKNIQQKPEPIVMEMLKILASTSSDQYLLESTFVSARAVVRYCAEKLQQSTIEEGYRVCALIYETYIENMSDLDRSLTSVSGALLGELVVRTKQFEKQSHIFKDLESQSTPIRTKQAKAVALQQMCQSDSEAVWKEMNDACRSALNTAFNDKDPVIAQAAIRAAAYILISNGNDPDRDLLTAMIRSINHPSVDVRKTAAMSMGHICHRVKEPFTLEQLKLIIPQLINGTRESNSAVRSASELALVHAFQFAKNTDIYDAYRDSVGTATKGNLDEVQVALRRVVKSGDIHLESLENILSTP</sequence>
<accession>A0A2A2L2R6</accession>
<feature type="region of interest" description="Disordered" evidence="5">
    <location>
        <begin position="445"/>
        <end position="471"/>
    </location>
</feature>
<feature type="repeat" description="HEAT" evidence="3">
    <location>
        <begin position="1534"/>
        <end position="1571"/>
    </location>
</feature>
<evidence type="ECO:0000313" key="7">
    <source>
        <dbReference type="EMBL" id="PAV80472.1"/>
    </source>
</evidence>
<feature type="repeat" description="HEAT" evidence="3">
    <location>
        <begin position="1063"/>
        <end position="1098"/>
    </location>
</feature>
<dbReference type="GO" id="GO:0034198">
    <property type="term" value="P:cellular response to amino acid starvation"/>
    <property type="evidence" value="ECO:0007669"/>
    <property type="project" value="TreeGrafter"/>
</dbReference>
<dbReference type="Pfam" id="PF23271">
    <property type="entry name" value="HEAT_GCN1"/>
    <property type="match status" value="1"/>
</dbReference>
<feature type="compositionally biased region" description="Basic and acidic residues" evidence="5">
    <location>
        <begin position="445"/>
        <end position="458"/>
    </location>
</feature>
<evidence type="ECO:0000256" key="2">
    <source>
        <dbReference type="ARBA" id="ARBA00022737"/>
    </source>
</evidence>
<organism evidence="7 8">
    <name type="scientific">Diploscapter pachys</name>
    <dbReference type="NCBI Taxonomy" id="2018661"/>
    <lineage>
        <taxon>Eukaryota</taxon>
        <taxon>Metazoa</taxon>
        <taxon>Ecdysozoa</taxon>
        <taxon>Nematoda</taxon>
        <taxon>Chromadorea</taxon>
        <taxon>Rhabditida</taxon>
        <taxon>Rhabditina</taxon>
        <taxon>Rhabditomorpha</taxon>
        <taxon>Rhabditoidea</taxon>
        <taxon>Rhabditidae</taxon>
        <taxon>Diploscapter</taxon>
    </lineage>
</organism>
<feature type="repeat" description="HEAT" evidence="3">
    <location>
        <begin position="1140"/>
        <end position="1178"/>
    </location>
</feature>
<dbReference type="InterPro" id="IPR016024">
    <property type="entry name" value="ARM-type_fold"/>
</dbReference>
<dbReference type="Pfam" id="PF25801">
    <property type="entry name" value="HEAT_GCN1_C_2"/>
    <property type="match status" value="1"/>
</dbReference>
<dbReference type="GO" id="GO:0005829">
    <property type="term" value="C:cytosol"/>
    <property type="evidence" value="ECO:0007669"/>
    <property type="project" value="TreeGrafter"/>
</dbReference>
<gene>
    <name evidence="7" type="ORF">WR25_15975</name>
</gene>
<dbReference type="InterPro" id="IPR057546">
    <property type="entry name" value="HEAT_GCN1"/>
</dbReference>
<reference evidence="7 8" key="1">
    <citation type="journal article" date="2017" name="Curr. Biol.">
        <title>Genome architecture and evolution of a unichromosomal asexual nematode.</title>
        <authorList>
            <person name="Fradin H."/>
            <person name="Zegar C."/>
            <person name="Gutwein M."/>
            <person name="Lucas J."/>
            <person name="Kovtun M."/>
            <person name="Corcoran D."/>
            <person name="Baugh L.R."/>
            <person name="Kiontke K."/>
            <person name="Gunsalus K."/>
            <person name="Fitch D.H."/>
            <person name="Piano F."/>
        </authorList>
    </citation>
    <scope>NUCLEOTIDE SEQUENCE [LARGE SCALE GENOMIC DNA]</scope>
    <source>
        <strain evidence="7">PF1309</strain>
    </source>
</reference>
<evidence type="ECO:0000256" key="5">
    <source>
        <dbReference type="SAM" id="MobiDB-lite"/>
    </source>
</evidence>
<dbReference type="FunFam" id="1.25.10.10:FF:000090">
    <property type="entry name" value="eIF-2-alpha kinase activator GCN1"/>
    <property type="match status" value="1"/>
</dbReference>
<comment type="similarity">
    <text evidence="1">Belongs to the GCN1 family.</text>
</comment>
<dbReference type="SUPFAM" id="SSF48371">
    <property type="entry name" value="ARM repeat"/>
    <property type="match status" value="4"/>
</dbReference>
<dbReference type="OrthoDB" id="5148094at2759"/>
<name>A0A2A2L2R6_9BILA</name>